<dbReference type="STRING" id="554055.A0A2P6V694"/>
<feature type="transmembrane region" description="Helical" evidence="2">
    <location>
        <begin position="254"/>
        <end position="279"/>
    </location>
</feature>
<dbReference type="Proteomes" id="UP000239649">
    <property type="component" value="Unassembled WGS sequence"/>
</dbReference>
<comment type="caution">
    <text evidence="3">The sequence shown here is derived from an EMBL/GenBank/DDBJ whole genome shotgun (WGS) entry which is preliminary data.</text>
</comment>
<evidence type="ECO:0000256" key="1">
    <source>
        <dbReference type="SAM" id="MobiDB-lite"/>
    </source>
</evidence>
<organism evidence="3 4">
    <name type="scientific">Micractinium conductrix</name>
    <dbReference type="NCBI Taxonomy" id="554055"/>
    <lineage>
        <taxon>Eukaryota</taxon>
        <taxon>Viridiplantae</taxon>
        <taxon>Chlorophyta</taxon>
        <taxon>core chlorophytes</taxon>
        <taxon>Trebouxiophyceae</taxon>
        <taxon>Chlorellales</taxon>
        <taxon>Chlorellaceae</taxon>
        <taxon>Chlorella clade</taxon>
        <taxon>Micractinium</taxon>
    </lineage>
</organism>
<reference evidence="3 4" key="1">
    <citation type="journal article" date="2018" name="Plant J.">
        <title>Genome sequences of Chlorella sorokiniana UTEX 1602 and Micractinium conductrix SAG 241.80: implications to maltose excretion by a green alga.</title>
        <authorList>
            <person name="Arriola M.B."/>
            <person name="Velmurugan N."/>
            <person name="Zhang Y."/>
            <person name="Plunkett M.H."/>
            <person name="Hondzo H."/>
            <person name="Barney B.M."/>
        </authorList>
    </citation>
    <scope>NUCLEOTIDE SEQUENCE [LARGE SCALE GENOMIC DNA]</scope>
    <source>
        <strain evidence="3 4">SAG 241.80</strain>
    </source>
</reference>
<keyword evidence="2" id="KW-1133">Transmembrane helix</keyword>
<name>A0A2P6V694_9CHLO</name>
<protein>
    <submittedName>
        <fullName evidence="3">Uncharacterized protein</fullName>
    </submittedName>
</protein>
<feature type="compositionally biased region" description="Basic and acidic residues" evidence="1">
    <location>
        <begin position="1"/>
        <end position="10"/>
    </location>
</feature>
<keyword evidence="2" id="KW-0812">Transmembrane</keyword>
<feature type="region of interest" description="Disordered" evidence="1">
    <location>
        <begin position="1"/>
        <end position="33"/>
    </location>
</feature>
<dbReference type="OrthoDB" id="512851at2759"/>
<gene>
    <name evidence="3" type="ORF">C2E20_6859</name>
</gene>
<dbReference type="AlphaFoldDB" id="A0A2P6V694"/>
<feature type="transmembrane region" description="Helical" evidence="2">
    <location>
        <begin position="193"/>
        <end position="215"/>
    </location>
</feature>
<proteinExistence type="predicted"/>
<evidence type="ECO:0000313" key="4">
    <source>
        <dbReference type="Proteomes" id="UP000239649"/>
    </source>
</evidence>
<feature type="transmembrane region" description="Helical" evidence="2">
    <location>
        <begin position="291"/>
        <end position="313"/>
    </location>
</feature>
<evidence type="ECO:0000313" key="3">
    <source>
        <dbReference type="EMBL" id="PSC69601.1"/>
    </source>
</evidence>
<evidence type="ECO:0000256" key="2">
    <source>
        <dbReference type="SAM" id="Phobius"/>
    </source>
</evidence>
<keyword evidence="4" id="KW-1185">Reference proteome</keyword>
<sequence length="398" mass="43601">MGEVDCRDGDVESGASTPDKVVPGSQGGGAAGDAAVDAGAGCAGLQDPLEQQQHRHHHHYWQHAIFEDREIPDSLRRGFQFHGIMQRGSGRKLPLVLSAVRGVDELRRTFHWLARRHRKAVGQPHECPAPPPPVRWLAGLDPRPNVRKLSWWVALAFTLGSVLFVISGAAGVVTAVGNPAEKPPGLASLTAALIGWPNLIAANLCFFPGGIMQLIETTHMDYGRQLRAWRKGGRMGPRPPRRLFQPIQSDLRTVSFWAVVIQITGMLGFNMATIFTVVSTAVALPTTIERWTIYFGFTYGGAAFTASALLFCHEATGSWWRGLLPSRLSDLRSISWQSAFWNLQGSIGFLIGGAGEYASNFSWTQLQWIYGYGNLAGAVWFLLSSLLLFVEQANPNHP</sequence>
<keyword evidence="2" id="KW-0472">Membrane</keyword>
<accession>A0A2P6V694</accession>
<feature type="transmembrane region" description="Helical" evidence="2">
    <location>
        <begin position="367"/>
        <end position="390"/>
    </location>
</feature>
<dbReference type="EMBL" id="LHPF02000025">
    <property type="protein sequence ID" value="PSC69601.1"/>
    <property type="molecule type" value="Genomic_DNA"/>
</dbReference>
<feature type="transmembrane region" description="Helical" evidence="2">
    <location>
        <begin position="149"/>
        <end position="173"/>
    </location>
</feature>